<feature type="domain" description="Helix-turn-helix conjugative transposon-like" evidence="1">
    <location>
        <begin position="7"/>
        <end position="63"/>
    </location>
</feature>
<name>A0ABN7S114_THEXY</name>
<accession>A0ABN7S114</accession>
<comment type="caution">
    <text evidence="2">The sequence shown here is derived from an EMBL/GenBank/DDBJ whole genome shotgun (WGS) entry which is preliminary data.</text>
</comment>
<evidence type="ECO:0000313" key="3">
    <source>
        <dbReference type="Proteomes" id="UP000681526"/>
    </source>
</evidence>
<evidence type="ECO:0000259" key="1">
    <source>
        <dbReference type="Pfam" id="PF12645"/>
    </source>
</evidence>
<protein>
    <recommendedName>
        <fullName evidence="1">Helix-turn-helix conjugative transposon-like domain-containing protein</fullName>
    </recommendedName>
</protein>
<evidence type="ECO:0000313" key="2">
    <source>
        <dbReference type="EMBL" id="CAG5088635.1"/>
    </source>
</evidence>
<proteinExistence type="predicted"/>
<gene>
    <name evidence="2" type="primary">txxe 2426</name>
    <name evidence="2" type="ORF">TXXE_12195</name>
</gene>
<dbReference type="RefSeq" id="WP_015253213.1">
    <property type="nucleotide sequence ID" value="NZ_CAJRAY010000057.1"/>
</dbReference>
<keyword evidence="3" id="KW-1185">Reference proteome</keyword>
<dbReference type="Proteomes" id="UP000681526">
    <property type="component" value="Unassembled WGS sequence"/>
</dbReference>
<dbReference type="Pfam" id="PF12645">
    <property type="entry name" value="HTH_16"/>
    <property type="match status" value="1"/>
</dbReference>
<sequence>MIGHDLFTLVQKAKAGDKEAMKEILHLVEPFIQKACRRASPNERNDLQQYLAEKVIVAVKNYDMNSIPGFAQFIELISSNHAQLDFSGFKNDFRNLVEWKEEQLDF</sequence>
<dbReference type="EMBL" id="CAJRAY010000057">
    <property type="protein sequence ID" value="CAG5088635.1"/>
    <property type="molecule type" value="Genomic_DNA"/>
</dbReference>
<reference evidence="2 3" key="1">
    <citation type="submission" date="2021-04" db="EMBL/GenBank/DDBJ databases">
        <authorList>
            <person name="Rakotoarivonina H."/>
        </authorList>
    </citation>
    <scope>NUCLEOTIDE SEQUENCE [LARGE SCALE GENOMIC DNA]</scope>
    <source>
        <strain evidence="2 3">XE</strain>
    </source>
</reference>
<dbReference type="InterPro" id="IPR024760">
    <property type="entry name" value="HTH_dom_conjug_TS-like"/>
</dbReference>
<organism evidence="2 3">
    <name type="scientific">Thermobacillus xylanilyticus</name>
    <dbReference type="NCBI Taxonomy" id="76633"/>
    <lineage>
        <taxon>Bacteria</taxon>
        <taxon>Bacillati</taxon>
        <taxon>Bacillota</taxon>
        <taxon>Bacilli</taxon>
        <taxon>Bacillales</taxon>
        <taxon>Paenibacillaceae</taxon>
        <taxon>Thermobacillus</taxon>
    </lineage>
</organism>